<feature type="modified residue" description="4-aspartylphosphate" evidence="16">
    <location>
        <position position="1000"/>
    </location>
</feature>
<dbReference type="SUPFAM" id="SSF55785">
    <property type="entry name" value="PYP-like sensor domain (PAS domain)"/>
    <property type="match status" value="1"/>
</dbReference>
<dbReference type="InterPro" id="IPR036641">
    <property type="entry name" value="HPT_dom_sf"/>
</dbReference>
<evidence type="ECO:0000256" key="3">
    <source>
        <dbReference type="ARBA" id="ARBA00012438"/>
    </source>
</evidence>
<dbReference type="KEGG" id="sog:RA178_12350"/>
<evidence type="ECO:0000256" key="7">
    <source>
        <dbReference type="ARBA" id="ARBA00022679"/>
    </source>
</evidence>
<dbReference type="CDD" id="cd13705">
    <property type="entry name" value="PBP2_BvgS_D1"/>
    <property type="match status" value="1"/>
</dbReference>
<evidence type="ECO:0000256" key="17">
    <source>
        <dbReference type="SAM" id="Coils"/>
    </source>
</evidence>
<dbReference type="Pfam" id="PF02518">
    <property type="entry name" value="HATPase_c"/>
    <property type="match status" value="1"/>
</dbReference>
<keyword evidence="11" id="KW-0547">Nucleotide-binding</keyword>
<evidence type="ECO:0000256" key="9">
    <source>
        <dbReference type="ARBA" id="ARBA00022729"/>
    </source>
</evidence>
<dbReference type="FunFam" id="3.30.565.10:FF:000010">
    <property type="entry name" value="Sensor histidine kinase RcsC"/>
    <property type="match status" value="1"/>
</dbReference>
<keyword evidence="14 18" id="KW-0472">Membrane</keyword>
<evidence type="ECO:0000256" key="8">
    <source>
        <dbReference type="ARBA" id="ARBA00022692"/>
    </source>
</evidence>
<feature type="coiled-coil region" evidence="17">
    <location>
        <begin position="1157"/>
        <end position="1184"/>
    </location>
</feature>
<feature type="chain" id="PRO_5041210525" description="histidine kinase" evidence="19">
    <location>
        <begin position="20"/>
        <end position="1185"/>
    </location>
</feature>
<feature type="domain" description="HPt" evidence="23">
    <location>
        <begin position="1092"/>
        <end position="1185"/>
    </location>
</feature>
<dbReference type="InterPro" id="IPR000014">
    <property type="entry name" value="PAS"/>
</dbReference>
<dbReference type="EC" id="2.7.13.3" evidence="3"/>
<dbReference type="InterPro" id="IPR000700">
    <property type="entry name" value="PAS-assoc_C"/>
</dbReference>
<dbReference type="GO" id="GO:0005886">
    <property type="term" value="C:plasma membrane"/>
    <property type="evidence" value="ECO:0007669"/>
    <property type="project" value="UniProtKB-SubCell"/>
</dbReference>
<evidence type="ECO:0000256" key="19">
    <source>
        <dbReference type="SAM" id="SignalP"/>
    </source>
</evidence>
<evidence type="ECO:0000256" key="4">
    <source>
        <dbReference type="ARBA" id="ARBA00022475"/>
    </source>
</evidence>
<dbReference type="SUPFAM" id="SSF55874">
    <property type="entry name" value="ATPase domain of HSP90 chaperone/DNA topoisomerase II/histidine kinase"/>
    <property type="match status" value="1"/>
</dbReference>
<keyword evidence="11" id="KW-0067">ATP-binding</keyword>
<dbReference type="CDD" id="cd17546">
    <property type="entry name" value="REC_hyHK_CKI1_RcsC-like"/>
    <property type="match status" value="1"/>
</dbReference>
<dbReference type="Gene3D" id="3.40.50.2300">
    <property type="match status" value="1"/>
</dbReference>
<dbReference type="Gene3D" id="1.20.120.160">
    <property type="entry name" value="HPT domain"/>
    <property type="match status" value="1"/>
</dbReference>
<evidence type="ECO:0000256" key="18">
    <source>
        <dbReference type="SAM" id="Phobius"/>
    </source>
</evidence>
<evidence type="ECO:0000259" key="23">
    <source>
        <dbReference type="PROSITE" id="PS50894"/>
    </source>
</evidence>
<dbReference type="Gene3D" id="3.40.190.10">
    <property type="entry name" value="Periplasmic binding protein-like II"/>
    <property type="match status" value="4"/>
</dbReference>
<dbReference type="EMBL" id="CP132914">
    <property type="protein sequence ID" value="WMB71233.1"/>
    <property type="molecule type" value="Genomic_DNA"/>
</dbReference>
<evidence type="ECO:0000259" key="22">
    <source>
        <dbReference type="PROSITE" id="PS50113"/>
    </source>
</evidence>
<evidence type="ECO:0000259" key="21">
    <source>
        <dbReference type="PROSITE" id="PS50110"/>
    </source>
</evidence>
<keyword evidence="9 19" id="KW-0732">Signal</keyword>
<evidence type="ECO:0000256" key="16">
    <source>
        <dbReference type="PROSITE-ProRule" id="PRU00169"/>
    </source>
</evidence>
<evidence type="ECO:0000259" key="20">
    <source>
        <dbReference type="PROSITE" id="PS50109"/>
    </source>
</evidence>
<dbReference type="InterPro" id="IPR004358">
    <property type="entry name" value="Sig_transdc_His_kin-like_C"/>
</dbReference>
<dbReference type="GO" id="GO:0000155">
    <property type="term" value="F:phosphorelay sensor kinase activity"/>
    <property type="evidence" value="ECO:0007669"/>
    <property type="project" value="InterPro"/>
</dbReference>
<dbReference type="AlphaFoldDB" id="A0AA50KA03"/>
<dbReference type="Pfam" id="PF01627">
    <property type="entry name" value="Hpt"/>
    <property type="match status" value="1"/>
</dbReference>
<keyword evidence="8 18" id="KW-0812">Transmembrane</keyword>
<dbReference type="PROSITE" id="PS50109">
    <property type="entry name" value="HIS_KIN"/>
    <property type="match status" value="1"/>
</dbReference>
<protein>
    <recommendedName>
        <fullName evidence="3">histidine kinase</fullName>
        <ecNumber evidence="3">2.7.13.3</ecNumber>
    </recommendedName>
</protein>
<dbReference type="Pfam" id="PF00497">
    <property type="entry name" value="SBP_bac_3"/>
    <property type="match status" value="2"/>
</dbReference>
<keyword evidence="12 18" id="KW-1133">Transmembrane helix</keyword>
<dbReference type="Gene3D" id="1.10.287.130">
    <property type="match status" value="1"/>
</dbReference>
<dbReference type="Pfam" id="PF00989">
    <property type="entry name" value="PAS"/>
    <property type="match status" value="1"/>
</dbReference>
<evidence type="ECO:0000256" key="2">
    <source>
        <dbReference type="ARBA" id="ARBA00004429"/>
    </source>
</evidence>
<dbReference type="SMART" id="SM00091">
    <property type="entry name" value="PAS"/>
    <property type="match status" value="1"/>
</dbReference>
<dbReference type="InterPro" id="IPR003661">
    <property type="entry name" value="HisK_dim/P_dom"/>
</dbReference>
<dbReference type="CDD" id="cd00082">
    <property type="entry name" value="HisKA"/>
    <property type="match status" value="1"/>
</dbReference>
<dbReference type="SMART" id="SM00387">
    <property type="entry name" value="HATPase_c"/>
    <property type="match status" value="1"/>
</dbReference>
<dbReference type="Gene3D" id="3.30.565.10">
    <property type="entry name" value="Histidine kinase-like ATPase, C-terminal domain"/>
    <property type="match status" value="1"/>
</dbReference>
<dbReference type="Pfam" id="PF00512">
    <property type="entry name" value="HisKA"/>
    <property type="match status" value="1"/>
</dbReference>
<dbReference type="PROSITE" id="PS50113">
    <property type="entry name" value="PAC"/>
    <property type="match status" value="1"/>
</dbReference>
<dbReference type="PANTHER" id="PTHR43047:SF72">
    <property type="entry name" value="OSMOSENSING HISTIDINE PROTEIN KINASE SLN1"/>
    <property type="match status" value="1"/>
</dbReference>
<dbReference type="Gene3D" id="3.30.450.20">
    <property type="entry name" value="PAS domain"/>
    <property type="match status" value="1"/>
</dbReference>
<dbReference type="PRINTS" id="PR00344">
    <property type="entry name" value="BCTRLSENSOR"/>
</dbReference>
<comment type="catalytic activity">
    <reaction evidence="1">
        <text>ATP + protein L-histidine = ADP + protein N-phospho-L-histidine.</text>
        <dbReference type="EC" id="2.7.13.3"/>
    </reaction>
</comment>
<keyword evidence="5" id="KW-0997">Cell inner membrane</keyword>
<reference evidence="24" key="1">
    <citation type="submission" date="2023-08" db="EMBL/GenBank/DDBJ databases">
        <title>Complete genome sequence of Shewanella oncorhynchi Z-P2, a siderophore putrebactin-producing bacterium.</title>
        <authorList>
            <person name="Zhang Y."/>
        </authorList>
    </citation>
    <scope>NUCLEOTIDE SEQUENCE</scope>
    <source>
        <strain evidence="24">Z-P2</strain>
    </source>
</reference>
<evidence type="ECO:0000256" key="6">
    <source>
        <dbReference type="ARBA" id="ARBA00022553"/>
    </source>
</evidence>
<dbReference type="PROSITE" id="PS50110">
    <property type="entry name" value="RESPONSE_REGULATORY"/>
    <property type="match status" value="1"/>
</dbReference>
<evidence type="ECO:0000256" key="11">
    <source>
        <dbReference type="ARBA" id="ARBA00022840"/>
    </source>
</evidence>
<dbReference type="GO" id="GO:0009927">
    <property type="term" value="F:histidine phosphotransfer kinase activity"/>
    <property type="evidence" value="ECO:0007669"/>
    <property type="project" value="TreeGrafter"/>
</dbReference>
<feature type="domain" description="PAC" evidence="22">
    <location>
        <begin position="637"/>
        <end position="689"/>
    </location>
</feature>
<dbReference type="SUPFAM" id="SSF47226">
    <property type="entry name" value="Histidine-containing phosphotransfer domain, HPT domain"/>
    <property type="match status" value="1"/>
</dbReference>
<sequence length="1185" mass="133663">MKCKIYLLLLSLCSFNSLSHEDKHQHYHFVNYQNDDTVAIKLSPDEEETLQRYKVLDVGISAPDYPPFDMTVTGDQSFYKGISADYLDIIAKKLNVKINVKHYKSRDMVINAALNGNVDLITTANEYEKIHGLELTVPYVFDRPSVFRNAKLVDGSNIKLMSIVNEYLPDAAVHNIFPNRKLVKYASREAAVAAAALGEVDAVIVDLVSANYLINNSFSGKLKLDSHIPLNSLGNSFATSKQNEDLINIFNKAINNISLDKKKLIRKRWSGGGSTIPFQSELPEFTKDEITWINNNKVIVAINKYAAPLTYIDDAQSIEGYGIEVLDLIKMYSGLNFEYIVDANFSEQLSSIVSHKASMVLLPLSEIPIKDVSFTKEFSSSSYVYVTPKNVQGYNAKTIIIPDGILNEVIVKKIAPNLNVVITDNYLEVFNSIAQDPTKITIAPLALANYYVNNYFSDVLKVNGIVDDIPKASVAFAINSSNKLLKSILNKTLTVIPPDELQIAENRWHRNALPARQSWKDYKYTIITIIVSSTIMILISIVWAFYTHNHYRKRLVAKKELNQQLQFMQSIVDAIPHPIYVRNKLRELTMCNESYQKTFKASREELLNKSTAEGIDRSIEALDIDDEYIQALNDGISVFKDRELHIDGEKFYIYHWFKPYGDEDGNIEGLIGGWIDISDRVRLVEELRYAKEVADSSSQAKSTFLATMSHEIRTPMNAIIGMLELVLKRPSSHQFDYNSIKVAYDSANGLLELIGDILDIARIEAGQLSLSPIRTNLKVILSSIIRVFDGLARQKGLAIQFDFDPKIKKDVLVDPVRIKQIMSNLISNAIKFTDTGYVHVRVRSQCFIDGKHRILFTVTDTGIGISKEEQLKLFTPFSQVHGSHNTYGGTGLGLMISKSLCEMMEGELYLESDLGQGTMISMALTLSEIEDDPSENRTDVVPDITTIAPLEILIVDDHPANRLLLAQQLNYLGHIVEEAENGLVALKMFKDKDYDIVITDCNMPEMDGYILCRRIRDIEKEQLQSSIVIGYTANAQKEAMEACIDAGMNDCLFKPISLAELDRMLKKFSPEQEFLNSGSFYAKTVEKLTGNNKELVIELLKELLKSNKSDLSLMYKEIESGNINSVKNLAHKIKGAAKIIDARKLVWHCEQLEVNNVQDIMDNLKEISVEIKLLEKEILNYINNR</sequence>
<dbReference type="SUPFAM" id="SSF47384">
    <property type="entry name" value="Homodimeric domain of signal transducing histidine kinase"/>
    <property type="match status" value="1"/>
</dbReference>
<comment type="subcellular location">
    <subcellularLocation>
        <location evidence="2">Cell inner membrane</location>
        <topology evidence="2">Multi-pass membrane protein</topology>
    </subcellularLocation>
</comment>
<feature type="domain" description="Histidine kinase" evidence="20">
    <location>
        <begin position="707"/>
        <end position="928"/>
    </location>
</feature>
<evidence type="ECO:0000256" key="10">
    <source>
        <dbReference type="ARBA" id="ARBA00022777"/>
    </source>
</evidence>
<feature type="signal peptide" evidence="19">
    <location>
        <begin position="1"/>
        <end position="19"/>
    </location>
</feature>
<dbReference type="CDD" id="cd00130">
    <property type="entry name" value="PAS"/>
    <property type="match status" value="1"/>
</dbReference>
<dbReference type="InterPro" id="IPR003594">
    <property type="entry name" value="HATPase_dom"/>
</dbReference>
<dbReference type="InterPro" id="IPR036097">
    <property type="entry name" value="HisK_dim/P_sf"/>
</dbReference>
<keyword evidence="17" id="KW-0175">Coiled coil</keyword>
<dbReference type="SUPFAM" id="SSF53850">
    <property type="entry name" value="Periplasmic binding protein-like II"/>
    <property type="match status" value="2"/>
</dbReference>
<evidence type="ECO:0000256" key="12">
    <source>
        <dbReference type="ARBA" id="ARBA00022989"/>
    </source>
</evidence>
<keyword evidence="6 16" id="KW-0597">Phosphoprotein</keyword>
<accession>A0AA50KA03</accession>
<dbReference type="InterPro" id="IPR005467">
    <property type="entry name" value="His_kinase_dom"/>
</dbReference>
<evidence type="ECO:0000256" key="5">
    <source>
        <dbReference type="ARBA" id="ARBA00022519"/>
    </source>
</evidence>
<evidence type="ECO:0000256" key="13">
    <source>
        <dbReference type="ARBA" id="ARBA00023012"/>
    </source>
</evidence>
<dbReference type="InterPro" id="IPR049870">
    <property type="entry name" value="BvgS-like_periplasmic1"/>
</dbReference>
<feature type="modified residue" description="Phosphohistidine" evidence="15">
    <location>
        <position position="1131"/>
    </location>
</feature>
<evidence type="ECO:0000256" key="14">
    <source>
        <dbReference type="ARBA" id="ARBA00023136"/>
    </source>
</evidence>
<dbReference type="CDD" id="cd16922">
    <property type="entry name" value="HATPase_EvgS-ArcB-TorS-like"/>
    <property type="match status" value="1"/>
</dbReference>
<dbReference type="InterPro" id="IPR008207">
    <property type="entry name" value="Sig_transdc_His_kin_Hpt_dom"/>
</dbReference>
<gene>
    <name evidence="24" type="ORF">RA178_12350</name>
</gene>
<keyword evidence="4" id="KW-1003">Cell membrane</keyword>
<dbReference type="RefSeq" id="WP_306682037.1">
    <property type="nucleotide sequence ID" value="NZ_CP132914.1"/>
</dbReference>
<keyword evidence="10" id="KW-0418">Kinase</keyword>
<evidence type="ECO:0000256" key="15">
    <source>
        <dbReference type="PROSITE-ProRule" id="PRU00110"/>
    </source>
</evidence>
<evidence type="ECO:0000256" key="1">
    <source>
        <dbReference type="ARBA" id="ARBA00000085"/>
    </source>
</evidence>
<dbReference type="Proteomes" id="UP001236800">
    <property type="component" value="Chromosome"/>
</dbReference>
<keyword evidence="13" id="KW-0902">Two-component regulatory system</keyword>
<dbReference type="InterPro" id="IPR035965">
    <property type="entry name" value="PAS-like_dom_sf"/>
</dbReference>
<keyword evidence="7" id="KW-0808">Transferase</keyword>
<dbReference type="GO" id="GO:0006355">
    <property type="term" value="P:regulation of DNA-templated transcription"/>
    <property type="evidence" value="ECO:0007669"/>
    <property type="project" value="InterPro"/>
</dbReference>
<feature type="domain" description="Response regulatory" evidence="21">
    <location>
        <begin position="951"/>
        <end position="1069"/>
    </location>
</feature>
<dbReference type="SMART" id="SM00448">
    <property type="entry name" value="REC"/>
    <property type="match status" value="1"/>
</dbReference>
<dbReference type="GeneID" id="301339987"/>
<dbReference type="InterPro" id="IPR036890">
    <property type="entry name" value="HATPase_C_sf"/>
</dbReference>
<dbReference type="InterPro" id="IPR011006">
    <property type="entry name" value="CheY-like_superfamily"/>
</dbReference>
<dbReference type="SUPFAM" id="SSF52172">
    <property type="entry name" value="CheY-like"/>
    <property type="match status" value="1"/>
</dbReference>
<proteinExistence type="predicted"/>
<dbReference type="SMART" id="SM00388">
    <property type="entry name" value="HisKA"/>
    <property type="match status" value="1"/>
</dbReference>
<organism evidence="24">
    <name type="scientific">Shewanella oncorhynchi</name>
    <dbReference type="NCBI Taxonomy" id="2726434"/>
    <lineage>
        <taxon>Bacteria</taxon>
        <taxon>Pseudomonadati</taxon>
        <taxon>Pseudomonadota</taxon>
        <taxon>Gammaproteobacteria</taxon>
        <taxon>Alteromonadales</taxon>
        <taxon>Shewanellaceae</taxon>
        <taxon>Shewanella</taxon>
    </lineage>
</organism>
<dbReference type="Pfam" id="PF00072">
    <property type="entry name" value="Response_reg"/>
    <property type="match status" value="1"/>
</dbReference>
<dbReference type="PROSITE" id="PS50894">
    <property type="entry name" value="HPT"/>
    <property type="match status" value="1"/>
</dbReference>
<name>A0AA50KA03_9GAMM</name>
<feature type="transmembrane region" description="Helical" evidence="18">
    <location>
        <begin position="524"/>
        <end position="546"/>
    </location>
</feature>
<dbReference type="InterPro" id="IPR001789">
    <property type="entry name" value="Sig_transdc_resp-reg_receiver"/>
</dbReference>
<dbReference type="PANTHER" id="PTHR43047">
    <property type="entry name" value="TWO-COMPONENT HISTIDINE PROTEIN KINASE"/>
    <property type="match status" value="1"/>
</dbReference>
<dbReference type="SMART" id="SM00062">
    <property type="entry name" value="PBPb"/>
    <property type="match status" value="2"/>
</dbReference>
<evidence type="ECO:0000313" key="24">
    <source>
        <dbReference type="EMBL" id="WMB71233.1"/>
    </source>
</evidence>
<dbReference type="InterPro" id="IPR013767">
    <property type="entry name" value="PAS_fold"/>
</dbReference>
<dbReference type="InterPro" id="IPR001638">
    <property type="entry name" value="Solute-binding_3/MltF_N"/>
</dbReference>